<reference evidence="6" key="1">
    <citation type="submission" date="2017-06" db="EMBL/GenBank/DDBJ databases">
        <authorList>
            <person name="Varghese N."/>
            <person name="Submissions S."/>
        </authorList>
    </citation>
    <scope>NUCLEOTIDE SEQUENCE [LARGE SCALE GENOMIC DNA]</scope>
    <source>
        <strain evidence="6">JCM 23211</strain>
    </source>
</reference>
<protein>
    <submittedName>
        <fullName evidence="5">L-glyceraldehyde 3-phosphate reductase</fullName>
    </submittedName>
</protein>
<dbReference type="Proteomes" id="UP000198327">
    <property type="component" value="Unassembled WGS sequence"/>
</dbReference>
<keyword evidence="3" id="KW-0560">Oxidoreductase</keyword>
<comment type="similarity">
    <text evidence="1">Belongs to the shaker potassium channel beta subunit family.</text>
</comment>
<keyword evidence="6" id="KW-1185">Reference proteome</keyword>
<dbReference type="RefSeq" id="WP_089247246.1">
    <property type="nucleotide sequence ID" value="NZ_FZOW01000007.1"/>
</dbReference>
<dbReference type="PRINTS" id="PR01577">
    <property type="entry name" value="KCNABCHANNEL"/>
</dbReference>
<keyword evidence="2" id="KW-0521">NADP</keyword>
<proteinExistence type="inferred from homology"/>
<evidence type="ECO:0000259" key="4">
    <source>
        <dbReference type="Pfam" id="PF00248"/>
    </source>
</evidence>
<dbReference type="SUPFAM" id="SSF51430">
    <property type="entry name" value="NAD(P)-linked oxidoreductase"/>
    <property type="match status" value="1"/>
</dbReference>
<dbReference type="InterPro" id="IPR036812">
    <property type="entry name" value="NAD(P)_OxRdtase_dom_sf"/>
</dbReference>
<dbReference type="InterPro" id="IPR023210">
    <property type="entry name" value="NADP_OxRdtase_dom"/>
</dbReference>
<feature type="domain" description="NADP-dependent oxidoreductase" evidence="4">
    <location>
        <begin position="34"/>
        <end position="335"/>
    </location>
</feature>
<evidence type="ECO:0000313" key="6">
    <source>
        <dbReference type="Proteomes" id="UP000198327"/>
    </source>
</evidence>
<evidence type="ECO:0000313" key="5">
    <source>
        <dbReference type="EMBL" id="SNS97982.1"/>
    </source>
</evidence>
<dbReference type="Pfam" id="PF00248">
    <property type="entry name" value="Aldo_ket_red"/>
    <property type="match status" value="1"/>
</dbReference>
<dbReference type="OrthoDB" id="9768793at2"/>
<evidence type="ECO:0000256" key="3">
    <source>
        <dbReference type="ARBA" id="ARBA00023002"/>
    </source>
</evidence>
<sequence length="350" mass="37893">MPSLLNDAYTPAPDRYDTMDYRPVGKSGLLLPAVSLGMWHNFGDDTPIQKQRDIVRAAFDLGITHFDLANGYGPPMGSAEKNVGRILAEDFANLRDEIVVSTKAGYDFFPGPYGRGGGAKYLLGSLEHSLTSLRLDYVDIFYSHRFDPNTPLEETARALDTAVRSGKARYAGISSYSAARTVEMAGLLRDLGTPLAIHQPSYSLLNRWVENGEPSLLDVLADEGVGCIAFSALAQGLLTTKYLNGVPEGSRATQGKTLRDGMLSDKNLHNVAALNKIAERRGQPLAQMALAWVLRNTQISSVLVGASRPSQLADSVLALQSPEFTTDELAEIDQFAVDGELNIWLASSTA</sequence>
<evidence type="ECO:0000256" key="2">
    <source>
        <dbReference type="ARBA" id="ARBA00022857"/>
    </source>
</evidence>
<dbReference type="EMBL" id="FZOW01000007">
    <property type="protein sequence ID" value="SNS97982.1"/>
    <property type="molecule type" value="Genomic_DNA"/>
</dbReference>
<dbReference type="GO" id="GO:0051596">
    <property type="term" value="P:methylglyoxal catabolic process"/>
    <property type="evidence" value="ECO:0007669"/>
    <property type="project" value="TreeGrafter"/>
</dbReference>
<gene>
    <name evidence="5" type="ORF">SAMN05421642_107264</name>
</gene>
<dbReference type="InterPro" id="IPR005399">
    <property type="entry name" value="K_chnl_volt-dep_bsu_KCNAB-rel"/>
</dbReference>
<dbReference type="PANTHER" id="PTHR43150:SF4">
    <property type="entry name" value="L-GLYCERALDEHYDE 3-PHOSPHATE REDUCTASE"/>
    <property type="match status" value="1"/>
</dbReference>
<dbReference type="GO" id="GO:0016491">
    <property type="term" value="F:oxidoreductase activity"/>
    <property type="evidence" value="ECO:0007669"/>
    <property type="project" value="UniProtKB-KW"/>
</dbReference>
<dbReference type="NCBIfam" id="NF007388">
    <property type="entry name" value="PRK09912.1"/>
    <property type="match status" value="1"/>
</dbReference>
<dbReference type="AlphaFoldDB" id="A0A239IX60"/>
<organism evidence="5 6">
    <name type="scientific">Rhodococcoides kyotonense</name>
    <dbReference type="NCBI Taxonomy" id="398843"/>
    <lineage>
        <taxon>Bacteria</taxon>
        <taxon>Bacillati</taxon>
        <taxon>Actinomycetota</taxon>
        <taxon>Actinomycetes</taxon>
        <taxon>Mycobacteriales</taxon>
        <taxon>Nocardiaceae</taxon>
        <taxon>Rhodococcoides</taxon>
    </lineage>
</organism>
<accession>A0A239IX60</accession>
<evidence type="ECO:0000256" key="1">
    <source>
        <dbReference type="ARBA" id="ARBA00006515"/>
    </source>
</evidence>
<dbReference type="Gene3D" id="3.20.20.100">
    <property type="entry name" value="NADP-dependent oxidoreductase domain"/>
    <property type="match status" value="1"/>
</dbReference>
<dbReference type="PANTHER" id="PTHR43150">
    <property type="entry name" value="HYPERKINETIC, ISOFORM M"/>
    <property type="match status" value="1"/>
</dbReference>
<name>A0A239IX60_9NOCA</name>